<reference evidence="4 5" key="1">
    <citation type="submission" date="2023-05" db="EMBL/GenBank/DDBJ databases">
        <title>Gordonibacter KGMB12511T sp. nov., isolated from faeces of healthy Korean.</title>
        <authorList>
            <person name="Kim H.S."/>
            <person name="Kim J.-S."/>
            <person name="Suh M.K."/>
            <person name="Eom M.K."/>
            <person name="Do H.E."/>
            <person name="Lee J.-S."/>
        </authorList>
    </citation>
    <scope>NUCLEOTIDE SEQUENCE [LARGE SCALE GENOMIC DNA]</scope>
    <source>
        <strain evidence="4 5">KGMB12511</strain>
    </source>
</reference>
<evidence type="ECO:0000313" key="5">
    <source>
        <dbReference type="Proteomes" id="UP001232750"/>
    </source>
</evidence>
<dbReference type="Gene3D" id="1.10.357.10">
    <property type="entry name" value="Tetracycline Repressor, domain 2"/>
    <property type="match status" value="1"/>
</dbReference>
<proteinExistence type="predicted"/>
<dbReference type="RefSeq" id="WP_283833186.1">
    <property type="nucleotide sequence ID" value="NZ_JASJEU010000025.1"/>
</dbReference>
<gene>
    <name evidence="4" type="ORF">QNJ86_13570</name>
</gene>
<evidence type="ECO:0000256" key="1">
    <source>
        <dbReference type="ARBA" id="ARBA00023125"/>
    </source>
</evidence>
<dbReference type="EMBL" id="JASJEU010000025">
    <property type="protein sequence ID" value="MDJ1651834.1"/>
    <property type="molecule type" value="Genomic_DNA"/>
</dbReference>
<keyword evidence="5" id="KW-1185">Reference proteome</keyword>
<organism evidence="4 5">
    <name type="scientific">Gordonibacter faecis</name>
    <dbReference type="NCBI Taxonomy" id="3047475"/>
    <lineage>
        <taxon>Bacteria</taxon>
        <taxon>Bacillati</taxon>
        <taxon>Actinomycetota</taxon>
        <taxon>Coriobacteriia</taxon>
        <taxon>Eggerthellales</taxon>
        <taxon>Eggerthellaceae</taxon>
        <taxon>Gordonibacter</taxon>
    </lineage>
</organism>
<feature type="DNA-binding region" description="H-T-H motif" evidence="2">
    <location>
        <begin position="29"/>
        <end position="48"/>
    </location>
</feature>
<feature type="domain" description="HTH tetR-type" evidence="3">
    <location>
        <begin position="5"/>
        <end position="66"/>
    </location>
</feature>
<dbReference type="PROSITE" id="PS50977">
    <property type="entry name" value="HTH_TETR_2"/>
    <property type="match status" value="1"/>
</dbReference>
<name>A0ABT7DQK7_9ACTN</name>
<dbReference type="Proteomes" id="UP001232750">
    <property type="component" value="Unassembled WGS sequence"/>
</dbReference>
<keyword evidence="1 2" id="KW-0238">DNA-binding</keyword>
<evidence type="ECO:0000256" key="2">
    <source>
        <dbReference type="PROSITE-ProRule" id="PRU00335"/>
    </source>
</evidence>
<accession>A0ABT7DQK7</accession>
<evidence type="ECO:0000259" key="3">
    <source>
        <dbReference type="PROSITE" id="PS50977"/>
    </source>
</evidence>
<dbReference type="InterPro" id="IPR009057">
    <property type="entry name" value="Homeodomain-like_sf"/>
</dbReference>
<comment type="caution">
    <text evidence="4">The sequence shown here is derived from an EMBL/GenBank/DDBJ whole genome shotgun (WGS) entry which is preliminary data.</text>
</comment>
<protein>
    <submittedName>
        <fullName evidence="4">TetR family transcriptional regulator</fullName>
    </submittedName>
</protein>
<dbReference type="Pfam" id="PF00440">
    <property type="entry name" value="TetR_N"/>
    <property type="match status" value="1"/>
</dbReference>
<sequence>MIRQINMRFEIAKTFASLVVEGDAPHRVTVTDIARRMGIDRKTFYYYFETTDNLVQWIFRKAMSSIVSRPEFSSAKLAYPQEDLHDPFPELPFYVQIKDGDNFIHQMIYFKYWGRYFQQNREYYRRIFMGATYFEFFDYITLLYFPAIEADIRIMLGDREMPEVVIKFLTEYHTMGIFGRVLYHYTRTQSFMMQDELNPFFSYGHRMIQATIDLYCDTPEKAQKQQSPRR</sequence>
<evidence type="ECO:0000313" key="4">
    <source>
        <dbReference type="EMBL" id="MDJ1651834.1"/>
    </source>
</evidence>
<dbReference type="InterPro" id="IPR001647">
    <property type="entry name" value="HTH_TetR"/>
</dbReference>
<dbReference type="SUPFAM" id="SSF46689">
    <property type="entry name" value="Homeodomain-like"/>
    <property type="match status" value="1"/>
</dbReference>